<evidence type="ECO:0000313" key="3">
    <source>
        <dbReference type="EMBL" id="KAG9455339.1"/>
    </source>
</evidence>
<feature type="transmembrane region" description="Helical" evidence="2">
    <location>
        <begin position="693"/>
        <end position="713"/>
    </location>
</feature>
<feature type="compositionally biased region" description="Acidic residues" evidence="1">
    <location>
        <begin position="1"/>
        <end position="11"/>
    </location>
</feature>
<evidence type="ECO:0000256" key="2">
    <source>
        <dbReference type="SAM" id="Phobius"/>
    </source>
</evidence>
<keyword evidence="2" id="KW-0472">Membrane</keyword>
<feature type="compositionally biased region" description="Polar residues" evidence="1">
    <location>
        <begin position="336"/>
        <end position="346"/>
    </location>
</feature>
<evidence type="ECO:0000313" key="4">
    <source>
        <dbReference type="Proteomes" id="UP000825729"/>
    </source>
</evidence>
<feature type="transmembrane region" description="Helical" evidence="2">
    <location>
        <begin position="755"/>
        <end position="776"/>
    </location>
</feature>
<name>A0AAV7F363_ARIFI</name>
<evidence type="ECO:0000256" key="1">
    <source>
        <dbReference type="SAM" id="MobiDB-lite"/>
    </source>
</evidence>
<reference evidence="3 4" key="1">
    <citation type="submission" date="2021-07" db="EMBL/GenBank/DDBJ databases">
        <title>The Aristolochia fimbriata genome: insights into angiosperm evolution, floral development and chemical biosynthesis.</title>
        <authorList>
            <person name="Jiao Y."/>
        </authorList>
    </citation>
    <scope>NUCLEOTIDE SEQUENCE [LARGE SCALE GENOMIC DNA]</scope>
    <source>
        <strain evidence="3">IBCAS-2021</strain>
        <tissue evidence="3">Leaf</tissue>
    </source>
</reference>
<feature type="compositionally biased region" description="Basic and acidic residues" evidence="1">
    <location>
        <begin position="408"/>
        <end position="422"/>
    </location>
</feature>
<feature type="compositionally biased region" description="Basic and acidic residues" evidence="1">
    <location>
        <begin position="42"/>
        <end position="58"/>
    </location>
</feature>
<organism evidence="3 4">
    <name type="scientific">Aristolochia fimbriata</name>
    <name type="common">White veined hardy Dutchman's pipe vine</name>
    <dbReference type="NCBI Taxonomy" id="158543"/>
    <lineage>
        <taxon>Eukaryota</taxon>
        <taxon>Viridiplantae</taxon>
        <taxon>Streptophyta</taxon>
        <taxon>Embryophyta</taxon>
        <taxon>Tracheophyta</taxon>
        <taxon>Spermatophyta</taxon>
        <taxon>Magnoliopsida</taxon>
        <taxon>Magnoliidae</taxon>
        <taxon>Piperales</taxon>
        <taxon>Aristolochiaceae</taxon>
        <taxon>Aristolochia</taxon>
    </lineage>
</organism>
<keyword evidence="4" id="KW-1185">Reference proteome</keyword>
<keyword evidence="2" id="KW-0812">Transmembrane</keyword>
<proteinExistence type="predicted"/>
<accession>A0AAV7F363</accession>
<sequence length="817" mass="88460">MEGELEWEGEVDSGLVTRPRRSKAEKMGVEEEMAENSAEVTIGEKENGVDLTKGEKANGVDLTNGEKANGADHITKGEKENGAEESVEVTYGKKENGAEESVQSQGSVYLDASQGLWKCRDCTWTYKMENPGIDNIQNHNHYFHQGIETTVADVGNNLETLFWPVADRKQENGTAFKDKDVTNQNGYSILNNHKQSDVAEIEVEKTEPQKSATKELLPAKQHNKVKQETAEYDLERIIEEQETHDLYCPNCHSCITKRVILRKRKRLGRVVEREAKPEKLTRIEPVLGGSAAGSGGSDQSQEPDVFRCLSCFSFFISTASGFRLFRIFQRRGENDNLQTPNGNLLTPQPPPAQNLNATTSTPQSVREPGGYESNVGLGSDIPLSGEDNLRTHPVVNTVGLGSAAPLSKEGKETTEVALKHPGSDPVPIMEGVGSYFSSTATNVTEENKRVLPTQEANYPDNVLSNVGKQGEVAEGGNYNKSSSQESMLLVGKAEANGGQKVLNGAEVFFSGNGIIPHTKEDEINGWNPSSNLSQNLLGEKVASVPSTPEVSDAAKPLQDGMADPTELLVSQPVQDPPVSSMPAVSSGRDIQLNLGDPRVVGARRREWDVLKSVVYGGLVESITSLGVVSSAAGSDATSLKIVALGLANLVAGLIVLAHNLKELTNDHQESLEPSAEENTRYYRTLGRIANKRLHVFVAILCYILFGIIPPVVYGFSFRKSDNKEYKLIAVAGASLLCILLLSIGKAHVQRGPKPYIKTIFFYLSMGVASSGLAYVAGDLVKKLLENSGLFDSSDAGSVPSPPSLLDMRTTKSGWGSF</sequence>
<comment type="caution">
    <text evidence="3">The sequence shown here is derived from an EMBL/GenBank/DDBJ whole genome shotgun (WGS) entry which is preliminary data.</text>
</comment>
<keyword evidence="2" id="KW-1133">Transmembrane helix</keyword>
<dbReference type="AlphaFoldDB" id="A0AAV7F363"/>
<dbReference type="InterPro" id="IPR052843">
    <property type="entry name" value="ER_body_metal_sequester"/>
</dbReference>
<feature type="region of interest" description="Disordered" evidence="1">
    <location>
        <begin position="336"/>
        <end position="378"/>
    </location>
</feature>
<gene>
    <name evidence="3" type="ORF">H6P81_008243</name>
</gene>
<feature type="transmembrane region" description="Helical" evidence="2">
    <location>
        <begin position="725"/>
        <end position="743"/>
    </location>
</feature>
<dbReference type="EMBL" id="JAINDJ010000003">
    <property type="protein sequence ID" value="KAG9455339.1"/>
    <property type="molecule type" value="Genomic_DNA"/>
</dbReference>
<evidence type="ECO:0008006" key="5">
    <source>
        <dbReference type="Google" id="ProtNLM"/>
    </source>
</evidence>
<dbReference type="Proteomes" id="UP000825729">
    <property type="component" value="Unassembled WGS sequence"/>
</dbReference>
<feature type="compositionally biased region" description="Polar residues" evidence="1">
    <location>
        <begin position="353"/>
        <end position="364"/>
    </location>
</feature>
<feature type="region of interest" description="Disordered" evidence="1">
    <location>
        <begin position="1"/>
        <end position="70"/>
    </location>
</feature>
<feature type="region of interest" description="Disordered" evidence="1">
    <location>
        <begin position="400"/>
        <end position="425"/>
    </location>
</feature>
<dbReference type="PANTHER" id="PTHR38937">
    <property type="entry name" value="MEMBRANE PROTEIN OF ER BODY-LIKE PROTEIN"/>
    <property type="match status" value="1"/>
</dbReference>
<dbReference type="PANTHER" id="PTHR38937:SF2">
    <property type="entry name" value="MEMBRANE PROTEIN OF ER BODY-LIKE PROTEIN ISOFORM X1"/>
    <property type="match status" value="1"/>
</dbReference>
<protein>
    <recommendedName>
        <fullName evidence="5">Membrane protein of ER body-like protein</fullName>
    </recommendedName>
</protein>